<keyword evidence="3" id="KW-1185">Reference proteome</keyword>
<dbReference type="STRING" id="105231.A0A1Y1ISK1"/>
<dbReference type="InterPro" id="IPR002683">
    <property type="entry name" value="PsbP_C"/>
</dbReference>
<dbReference type="PANTHER" id="PTHR31407">
    <property type="match status" value="1"/>
</dbReference>
<dbReference type="GO" id="GO:0019898">
    <property type="term" value="C:extrinsic component of membrane"/>
    <property type="evidence" value="ECO:0007669"/>
    <property type="project" value="InterPro"/>
</dbReference>
<dbReference type="InterPro" id="IPR016123">
    <property type="entry name" value="Mog1/PsbP_a/b/a-sand"/>
</dbReference>
<name>A0A1Y1ISK1_KLENI</name>
<dbReference type="EMBL" id="DF237906">
    <property type="protein sequence ID" value="GAQ92251.1"/>
    <property type="molecule type" value="Genomic_DNA"/>
</dbReference>
<dbReference type="Pfam" id="PF01789">
    <property type="entry name" value="PsbP"/>
    <property type="match status" value="1"/>
</dbReference>
<dbReference type="PANTHER" id="PTHR31407:SF15">
    <property type="entry name" value="PSBP DOMAIN-CONTAINING PROTEIN 1, CHLOROPLASTIC"/>
    <property type="match status" value="1"/>
</dbReference>
<reference evidence="2 3" key="1">
    <citation type="journal article" date="2014" name="Nat. Commun.">
        <title>Klebsormidium flaccidum genome reveals primary factors for plant terrestrial adaptation.</title>
        <authorList>
            <person name="Hori K."/>
            <person name="Maruyama F."/>
            <person name="Fujisawa T."/>
            <person name="Togashi T."/>
            <person name="Yamamoto N."/>
            <person name="Seo M."/>
            <person name="Sato S."/>
            <person name="Yamada T."/>
            <person name="Mori H."/>
            <person name="Tajima N."/>
            <person name="Moriyama T."/>
            <person name="Ikeuchi M."/>
            <person name="Watanabe M."/>
            <person name="Wada H."/>
            <person name="Kobayashi K."/>
            <person name="Saito M."/>
            <person name="Masuda T."/>
            <person name="Sasaki-Sekimoto Y."/>
            <person name="Mashiguchi K."/>
            <person name="Awai K."/>
            <person name="Shimojima M."/>
            <person name="Masuda S."/>
            <person name="Iwai M."/>
            <person name="Nobusawa T."/>
            <person name="Narise T."/>
            <person name="Kondo S."/>
            <person name="Saito H."/>
            <person name="Sato R."/>
            <person name="Murakawa M."/>
            <person name="Ihara Y."/>
            <person name="Oshima-Yamada Y."/>
            <person name="Ohtaka K."/>
            <person name="Satoh M."/>
            <person name="Sonobe K."/>
            <person name="Ishii M."/>
            <person name="Ohtani R."/>
            <person name="Kanamori-Sato M."/>
            <person name="Honoki R."/>
            <person name="Miyazaki D."/>
            <person name="Mochizuki H."/>
            <person name="Umetsu J."/>
            <person name="Higashi K."/>
            <person name="Shibata D."/>
            <person name="Kamiya Y."/>
            <person name="Sato N."/>
            <person name="Nakamura Y."/>
            <person name="Tabata S."/>
            <person name="Ida S."/>
            <person name="Kurokawa K."/>
            <person name="Ohta H."/>
        </authorList>
    </citation>
    <scope>NUCLEOTIDE SEQUENCE [LARGE SCALE GENOMIC DNA]</scope>
    <source>
        <strain evidence="2 3">NIES-2285</strain>
    </source>
</reference>
<dbReference type="GO" id="GO:0009654">
    <property type="term" value="C:photosystem II oxygen evolving complex"/>
    <property type="evidence" value="ECO:0007669"/>
    <property type="project" value="InterPro"/>
</dbReference>
<dbReference type="GO" id="GO:0015979">
    <property type="term" value="P:photosynthesis"/>
    <property type="evidence" value="ECO:0007669"/>
    <property type="project" value="InterPro"/>
</dbReference>
<evidence type="ECO:0000313" key="3">
    <source>
        <dbReference type="Proteomes" id="UP000054558"/>
    </source>
</evidence>
<sequence>MLTRLGVRRTAEVVSASSREVEEGKPYYQIEMSVKSEANSNQLAVTPKETVPFVEWERRYITVQAVENKRLYELRVQIPADKYAQERALLKTVLDSFRTFPVESFEGGKPLG</sequence>
<protein>
    <submittedName>
        <fullName evidence="2">PsbP family protein</fullName>
    </submittedName>
</protein>
<dbReference type="GO" id="GO:0005509">
    <property type="term" value="F:calcium ion binding"/>
    <property type="evidence" value="ECO:0007669"/>
    <property type="project" value="InterPro"/>
</dbReference>
<dbReference type="Proteomes" id="UP000054558">
    <property type="component" value="Unassembled WGS sequence"/>
</dbReference>
<gene>
    <name evidence="2" type="ORF">KFL_009570040</name>
</gene>
<evidence type="ECO:0000259" key="1">
    <source>
        <dbReference type="Pfam" id="PF01789"/>
    </source>
</evidence>
<dbReference type="Gene3D" id="3.40.1000.10">
    <property type="entry name" value="Mog1/PsbP, alpha/beta/alpha sandwich"/>
    <property type="match status" value="1"/>
</dbReference>
<dbReference type="AlphaFoldDB" id="A0A1Y1ISK1"/>
<evidence type="ECO:0000313" key="2">
    <source>
        <dbReference type="EMBL" id="GAQ92251.1"/>
    </source>
</evidence>
<dbReference type="SUPFAM" id="SSF55724">
    <property type="entry name" value="Mog1p/PsbP-like"/>
    <property type="match status" value="1"/>
</dbReference>
<proteinExistence type="predicted"/>
<feature type="domain" description="PsbP C-terminal" evidence="1">
    <location>
        <begin position="7"/>
        <end position="98"/>
    </location>
</feature>
<accession>A0A1Y1ISK1</accession>
<dbReference type="OrthoDB" id="2020255at2759"/>
<organism evidence="2 3">
    <name type="scientific">Klebsormidium nitens</name>
    <name type="common">Green alga</name>
    <name type="synonym">Ulothrix nitens</name>
    <dbReference type="NCBI Taxonomy" id="105231"/>
    <lineage>
        <taxon>Eukaryota</taxon>
        <taxon>Viridiplantae</taxon>
        <taxon>Streptophyta</taxon>
        <taxon>Klebsormidiophyceae</taxon>
        <taxon>Klebsormidiales</taxon>
        <taxon>Klebsormidiaceae</taxon>
        <taxon>Klebsormidium</taxon>
    </lineage>
</organism>